<dbReference type="InterPro" id="IPR008778">
    <property type="entry name" value="Pirin_C_dom"/>
</dbReference>
<feature type="domain" description="Pirin C-terminal" evidence="6">
    <location>
        <begin position="192"/>
        <end position="290"/>
    </location>
</feature>
<sequence>MSNTETDPVELACRTRVATPGRVEVLSARSVPLGGQRAMRVRRTLPQRARSLVGPWCFADQFGPDEIAETGGVDVPPHPHTGLQTVTWLFAGEIEHRDSSGVHALVRPGELNLMTGGRGICHSEVATRGGPILHGVQLWVALPDEHRDAPRDFQHHVPEPVRLDGATVRVFLGELAGVTSPARAFSPLLGAELVLAPSAVLTLDVDAAFEHGVLASTGGVTVAGTELDAGDLGYLGTGTRSVTVANRSTEPARAILLGGEPFGAEIVMWWNFVGRSHEEIVGFAGEWEQESERFGRVEGYSGSTPRLPVPPLPGTRLKPRGNPG</sequence>
<dbReference type="Proteomes" id="UP000582974">
    <property type="component" value="Unassembled WGS sequence"/>
</dbReference>
<comment type="caution">
    <text evidence="7">The sequence shown here is derived from an EMBL/GenBank/DDBJ whole genome shotgun (WGS) entry which is preliminary data.</text>
</comment>
<dbReference type="Gene3D" id="2.60.120.10">
    <property type="entry name" value="Jelly Rolls"/>
    <property type="match status" value="1"/>
</dbReference>
<dbReference type="InterPro" id="IPR011051">
    <property type="entry name" value="RmlC_Cupin_sf"/>
</dbReference>
<evidence type="ECO:0000259" key="6">
    <source>
        <dbReference type="Pfam" id="PF05726"/>
    </source>
</evidence>
<accession>A0A838A7W3</accession>
<feature type="binding site" evidence="2">
    <location>
        <position position="122"/>
    </location>
    <ligand>
        <name>Fe cation</name>
        <dbReference type="ChEBI" id="CHEBI:24875"/>
    </ligand>
</feature>
<keyword evidence="2" id="KW-0479">Metal-binding</keyword>
<evidence type="ECO:0000256" key="1">
    <source>
        <dbReference type="ARBA" id="ARBA00008416"/>
    </source>
</evidence>
<organism evidence="7 8">
    <name type="scientific">Haloechinothrix aidingensis</name>
    <dbReference type="NCBI Taxonomy" id="2752311"/>
    <lineage>
        <taxon>Bacteria</taxon>
        <taxon>Bacillati</taxon>
        <taxon>Actinomycetota</taxon>
        <taxon>Actinomycetes</taxon>
        <taxon>Pseudonocardiales</taxon>
        <taxon>Pseudonocardiaceae</taxon>
        <taxon>Haloechinothrix</taxon>
    </lineage>
</organism>
<dbReference type="CDD" id="cd02909">
    <property type="entry name" value="cupin_pirin_N"/>
    <property type="match status" value="1"/>
</dbReference>
<dbReference type="RefSeq" id="WP_180891295.1">
    <property type="nucleotide sequence ID" value="NZ_JACCKD010000001.1"/>
</dbReference>
<proteinExistence type="inferred from homology"/>
<feature type="binding site" evidence="2">
    <location>
        <position position="124"/>
    </location>
    <ligand>
        <name>Fe cation</name>
        <dbReference type="ChEBI" id="CHEBI:24875"/>
    </ligand>
</feature>
<evidence type="ECO:0000256" key="4">
    <source>
        <dbReference type="SAM" id="MobiDB-lite"/>
    </source>
</evidence>
<keyword evidence="8" id="KW-1185">Reference proteome</keyword>
<dbReference type="Pfam" id="PF02678">
    <property type="entry name" value="Pirin"/>
    <property type="match status" value="1"/>
</dbReference>
<dbReference type="GO" id="GO:0046872">
    <property type="term" value="F:metal ion binding"/>
    <property type="evidence" value="ECO:0007669"/>
    <property type="project" value="UniProtKB-KW"/>
</dbReference>
<dbReference type="EMBL" id="JACCKD010000001">
    <property type="protein sequence ID" value="MBA0124429.1"/>
    <property type="molecule type" value="Genomic_DNA"/>
</dbReference>
<comment type="cofactor">
    <cofactor evidence="2">
        <name>Fe cation</name>
        <dbReference type="ChEBI" id="CHEBI:24875"/>
    </cofactor>
    <text evidence="2">Binds 1 Fe cation per subunit.</text>
</comment>
<dbReference type="PIRSF" id="PIRSF006232">
    <property type="entry name" value="Pirin"/>
    <property type="match status" value="1"/>
</dbReference>
<feature type="region of interest" description="Disordered" evidence="4">
    <location>
        <begin position="295"/>
        <end position="324"/>
    </location>
</feature>
<dbReference type="PANTHER" id="PTHR13903:SF8">
    <property type="entry name" value="PIRIN"/>
    <property type="match status" value="1"/>
</dbReference>
<dbReference type="CDD" id="cd02247">
    <property type="entry name" value="cupin_pirin_C"/>
    <property type="match status" value="1"/>
</dbReference>
<dbReference type="InterPro" id="IPR014710">
    <property type="entry name" value="RmlC-like_jellyroll"/>
</dbReference>
<dbReference type="InterPro" id="IPR003829">
    <property type="entry name" value="Pirin_N_dom"/>
</dbReference>
<gene>
    <name evidence="7" type="ORF">H0B56_02610</name>
</gene>
<keyword evidence="2" id="KW-0408">Iron</keyword>
<dbReference type="InterPro" id="IPR012093">
    <property type="entry name" value="Pirin"/>
</dbReference>
<feature type="binding site" evidence="2">
    <location>
        <position position="78"/>
    </location>
    <ligand>
        <name>Fe cation</name>
        <dbReference type="ChEBI" id="CHEBI:24875"/>
    </ligand>
</feature>
<reference evidence="7 8" key="1">
    <citation type="submission" date="2020-07" db="EMBL/GenBank/DDBJ databases">
        <title>Genome of Haloechinothrix sp.</title>
        <authorList>
            <person name="Tang S.-K."/>
            <person name="Yang L."/>
            <person name="Zhu W.-Y."/>
        </authorList>
    </citation>
    <scope>NUCLEOTIDE SEQUENCE [LARGE SCALE GENOMIC DNA]</scope>
    <source>
        <strain evidence="7 8">YIM 98757</strain>
    </source>
</reference>
<dbReference type="PANTHER" id="PTHR13903">
    <property type="entry name" value="PIRIN-RELATED"/>
    <property type="match status" value="1"/>
</dbReference>
<feature type="binding site" evidence="2">
    <location>
        <position position="80"/>
    </location>
    <ligand>
        <name>Fe cation</name>
        <dbReference type="ChEBI" id="CHEBI:24875"/>
    </ligand>
</feature>
<comment type="similarity">
    <text evidence="1 3">Belongs to the pirin family.</text>
</comment>
<dbReference type="SUPFAM" id="SSF51182">
    <property type="entry name" value="RmlC-like cupins"/>
    <property type="match status" value="1"/>
</dbReference>
<protein>
    <submittedName>
        <fullName evidence="7">Pirin family protein</fullName>
    </submittedName>
</protein>
<dbReference type="Pfam" id="PF05726">
    <property type="entry name" value="Pirin_C"/>
    <property type="match status" value="1"/>
</dbReference>
<evidence type="ECO:0000259" key="5">
    <source>
        <dbReference type="Pfam" id="PF02678"/>
    </source>
</evidence>
<evidence type="ECO:0000313" key="7">
    <source>
        <dbReference type="EMBL" id="MBA0124429.1"/>
    </source>
</evidence>
<feature type="domain" description="Pirin N-terminal" evidence="5">
    <location>
        <begin position="39"/>
        <end position="140"/>
    </location>
</feature>
<evidence type="ECO:0000313" key="8">
    <source>
        <dbReference type="Proteomes" id="UP000582974"/>
    </source>
</evidence>
<evidence type="ECO:0000256" key="2">
    <source>
        <dbReference type="PIRSR" id="PIRSR006232-1"/>
    </source>
</evidence>
<evidence type="ECO:0000256" key="3">
    <source>
        <dbReference type="RuleBase" id="RU003457"/>
    </source>
</evidence>
<name>A0A838A7W3_9PSEU</name>
<dbReference type="AlphaFoldDB" id="A0A838A7W3"/>